<dbReference type="Pfam" id="PF02257">
    <property type="entry name" value="RFX_DNA_binding"/>
    <property type="match status" value="1"/>
</dbReference>
<evidence type="ECO:0000313" key="8">
    <source>
        <dbReference type="EMBL" id="KAK1789604.1"/>
    </source>
</evidence>
<feature type="region of interest" description="Disordered" evidence="5">
    <location>
        <begin position="865"/>
        <end position="906"/>
    </location>
</feature>
<feature type="compositionally biased region" description="Polar residues" evidence="5">
    <location>
        <begin position="1476"/>
        <end position="1497"/>
    </location>
</feature>
<evidence type="ECO:0000256" key="1">
    <source>
        <dbReference type="ARBA" id="ARBA00022853"/>
    </source>
</evidence>
<dbReference type="CDD" id="cd16866">
    <property type="entry name" value="ARID_ARID2"/>
    <property type="match status" value="1"/>
</dbReference>
<gene>
    <name evidence="8" type="ORF">P4O66_015507</name>
</gene>
<feature type="compositionally biased region" description="Polar residues" evidence="5">
    <location>
        <begin position="1207"/>
        <end position="1218"/>
    </location>
</feature>
<accession>A0AAD9DR33</accession>
<dbReference type="SMART" id="SM01014">
    <property type="entry name" value="ARID"/>
    <property type="match status" value="1"/>
</dbReference>
<dbReference type="PANTHER" id="PTHR22970">
    <property type="entry name" value="AT-RICH INTERACTIVE DOMAIN-CONTAINING PROTEIN 2"/>
    <property type="match status" value="1"/>
</dbReference>
<dbReference type="Gene3D" id="1.10.150.60">
    <property type="entry name" value="ARID DNA-binding domain"/>
    <property type="match status" value="1"/>
</dbReference>
<dbReference type="Proteomes" id="UP001239994">
    <property type="component" value="Unassembled WGS sequence"/>
</dbReference>
<dbReference type="GO" id="GO:0003677">
    <property type="term" value="F:DNA binding"/>
    <property type="evidence" value="ECO:0007669"/>
    <property type="project" value="InterPro"/>
</dbReference>
<feature type="compositionally biased region" description="Pro residues" evidence="5">
    <location>
        <begin position="711"/>
        <end position="735"/>
    </location>
</feature>
<comment type="caution">
    <text evidence="8">The sequence shown here is derived from an EMBL/GenBank/DDBJ whole genome shotgun (WGS) entry which is preliminary data.</text>
</comment>
<keyword evidence="3" id="KW-0804">Transcription</keyword>
<protein>
    <recommendedName>
        <fullName evidence="10">ARID domain-containing protein</fullName>
    </recommendedName>
</protein>
<keyword evidence="1" id="KW-0156">Chromatin regulator</keyword>
<evidence type="ECO:0000259" key="6">
    <source>
        <dbReference type="PROSITE" id="PS51011"/>
    </source>
</evidence>
<feature type="compositionally biased region" description="Low complexity" evidence="5">
    <location>
        <begin position="878"/>
        <end position="891"/>
    </location>
</feature>
<feature type="region of interest" description="Disordered" evidence="5">
    <location>
        <begin position="1611"/>
        <end position="1639"/>
    </location>
</feature>
<evidence type="ECO:0000256" key="2">
    <source>
        <dbReference type="ARBA" id="ARBA00023015"/>
    </source>
</evidence>
<feature type="compositionally biased region" description="Low complexity" evidence="5">
    <location>
        <begin position="699"/>
        <end position="709"/>
    </location>
</feature>
<dbReference type="InterPro" id="IPR001606">
    <property type="entry name" value="ARID_dom"/>
</dbReference>
<feature type="compositionally biased region" description="Pro residues" evidence="5">
    <location>
        <begin position="986"/>
        <end position="998"/>
    </location>
</feature>
<dbReference type="InterPro" id="IPR036431">
    <property type="entry name" value="ARID_dom_sf"/>
</dbReference>
<evidence type="ECO:0000313" key="9">
    <source>
        <dbReference type="Proteomes" id="UP001239994"/>
    </source>
</evidence>
<organism evidence="8 9">
    <name type="scientific">Electrophorus voltai</name>
    <dbReference type="NCBI Taxonomy" id="2609070"/>
    <lineage>
        <taxon>Eukaryota</taxon>
        <taxon>Metazoa</taxon>
        <taxon>Chordata</taxon>
        <taxon>Craniata</taxon>
        <taxon>Vertebrata</taxon>
        <taxon>Euteleostomi</taxon>
        <taxon>Actinopterygii</taxon>
        <taxon>Neopterygii</taxon>
        <taxon>Teleostei</taxon>
        <taxon>Ostariophysi</taxon>
        <taxon>Gymnotiformes</taxon>
        <taxon>Gymnotoidei</taxon>
        <taxon>Gymnotidae</taxon>
        <taxon>Electrophorus</taxon>
    </lineage>
</organism>
<dbReference type="SUPFAM" id="SSF46774">
    <property type="entry name" value="ARID-like"/>
    <property type="match status" value="1"/>
</dbReference>
<feature type="compositionally biased region" description="Low complexity" evidence="5">
    <location>
        <begin position="1375"/>
        <end position="1401"/>
    </location>
</feature>
<feature type="region of interest" description="Disordered" evidence="5">
    <location>
        <begin position="699"/>
        <end position="742"/>
    </location>
</feature>
<dbReference type="InterPro" id="IPR052406">
    <property type="entry name" value="Chromatin_Remodeling_Comp"/>
</dbReference>
<feature type="compositionally biased region" description="Polar residues" evidence="5">
    <location>
        <begin position="973"/>
        <end position="984"/>
    </location>
</feature>
<dbReference type="PROSITE" id="PS51526">
    <property type="entry name" value="RFX_DBD"/>
    <property type="match status" value="1"/>
</dbReference>
<feature type="region of interest" description="Disordered" evidence="5">
    <location>
        <begin position="1476"/>
        <end position="1523"/>
    </location>
</feature>
<evidence type="ECO:0008006" key="10">
    <source>
        <dbReference type="Google" id="ProtNLM"/>
    </source>
</evidence>
<dbReference type="InterPro" id="IPR013087">
    <property type="entry name" value="Znf_C2H2_type"/>
</dbReference>
<dbReference type="InterPro" id="IPR036388">
    <property type="entry name" value="WH-like_DNA-bd_sf"/>
</dbReference>
<dbReference type="Gene3D" id="1.10.10.10">
    <property type="entry name" value="Winged helix-like DNA-binding domain superfamily/Winged helix DNA-binding domain"/>
    <property type="match status" value="1"/>
</dbReference>
<dbReference type="SMART" id="SM00355">
    <property type="entry name" value="ZnF_C2H2"/>
    <property type="match status" value="2"/>
</dbReference>
<feature type="compositionally biased region" description="Low complexity" evidence="5">
    <location>
        <begin position="944"/>
        <end position="961"/>
    </location>
</feature>
<dbReference type="GO" id="GO:0006325">
    <property type="term" value="P:chromatin organization"/>
    <property type="evidence" value="ECO:0007669"/>
    <property type="project" value="UniProtKB-KW"/>
</dbReference>
<keyword evidence="4" id="KW-0539">Nucleus</keyword>
<dbReference type="GO" id="GO:0006355">
    <property type="term" value="P:regulation of DNA-templated transcription"/>
    <property type="evidence" value="ECO:0007669"/>
    <property type="project" value="InterPro"/>
</dbReference>
<dbReference type="Pfam" id="PF01388">
    <property type="entry name" value="ARID"/>
    <property type="match status" value="1"/>
</dbReference>
<dbReference type="EMBL" id="JAROKS010000022">
    <property type="protein sequence ID" value="KAK1789604.1"/>
    <property type="molecule type" value="Genomic_DNA"/>
</dbReference>
<evidence type="ECO:0000256" key="5">
    <source>
        <dbReference type="SAM" id="MobiDB-lite"/>
    </source>
</evidence>
<dbReference type="InterPro" id="IPR016024">
    <property type="entry name" value="ARM-type_fold"/>
</dbReference>
<dbReference type="Gene3D" id="1.25.10.10">
    <property type="entry name" value="Leucine-rich Repeat Variant"/>
    <property type="match status" value="1"/>
</dbReference>
<evidence type="ECO:0000256" key="4">
    <source>
        <dbReference type="ARBA" id="ARBA00023242"/>
    </source>
</evidence>
<dbReference type="PANTHER" id="PTHR22970:SF14">
    <property type="entry name" value="AT-RICH INTERACTIVE DOMAIN-CONTAINING PROTEIN 2"/>
    <property type="match status" value="1"/>
</dbReference>
<dbReference type="InterPro" id="IPR011989">
    <property type="entry name" value="ARM-like"/>
</dbReference>
<feature type="compositionally biased region" description="Low complexity" evidence="5">
    <location>
        <begin position="999"/>
        <end position="1010"/>
    </location>
</feature>
<name>A0AAD9DR33_9TELE</name>
<sequence>MANSTGKNLPDQRRKGLAFLDELRQFHQSRGSPFKKVPVVGGKELDLSALYIRVVSLGGFAKVSDKNQWSDLGEEFNFPRSCSNAAFVLKQYYLRYLEKYEKVHHFGEDDEEVQPGNPKPSLPVGAMPCSYNYQQHTVSDYLRQSYGLSTDFAPPCDYNKLVLSLLSGLPNEVDFAINVCTLLSNESKHTMQLEKEPKLITLLLAHAGVFDDCTARSPLGSFSVVFGMDWREKTSRDFAKFWKDVVEDNEVKDLISDKSCTPQEGWEQGAVRAVLFHPPRTVGIGDVEGQRVLQVAIVLRNLSFEEANVKLLAANRTCLRFLLLCAHCTFISLRQLGLDTLGNVAGELQLDPVDFWTTHLMFHTITKCLMSRDRFLKMRAMEILGNLSKAEDNGVLICEYVDQESYREVIALLTLPDIMLVIASLEVLYQLTELGEITCSKVASVDRSIDLLVRLVSVDLHTFGPDALTAVKLIEHQNASSQVAEVRPQLVEHVAPPLQGTPVPVTRVPVQSTPPPGIVEIDGEKFAVQWLTAHYEVHAEGSVSRSEMYSDYLATCSKMARGGVLTSNGFYKCLRTIFPNHTVKRMEDTRVSGQAQIHVVGVRRRSVPLPVQLYYQQTPQTQQTQPACPAPGPKHEAPSEAPAHSHSGRLPAPVLADRQVLWPFHSFADLLLCPFPPAAQPGGQFARAPAPSLTAGPAAPPVAFGVHGAPHPHPQHVPNPAAPRPPAGANPPPSCPVASPRPNDILKTAMIQSSIPTAPVAPNHSTAASAPPPQQPVLHHAPVTLIQQGVPQGHILAGRVQGACPPLNQQHLPAPQGPLGSPPQEAVVLAPPQYAGAPCTSLVAGGQVFTVAGVQNAQGPRVTFQNIAPKPAPKPASQVQQHQQQQQQQQQSLVIVSPNPQPNPAFAPAIHQIVLANPSGMPSAQTIQLSGQPAASPQPPSSPGQPTSCTSPQVLASSPSPAQAPGPPPTVSQMLSVKRQQQIQIHPPPPPAPPPLPPTASAHTTSTESSLIKQLLLPKRGPTTPGGKLILPAPQVPPPTSTRAPSPQVVYQVTSSGQGAPQTQQLNVQLVQSSLQAGAAVQTVPISILPGQILSTSNPTTILQATPSNQVTFTVVPNSSFSNAAASSQGAPSPLVPQTSLAISASPPTLGLQLTPPPPPAVPTCTAAPVPPFRGDKIICQKEEEAKDATGLHIHERKIEVMENSMVTEGSTKASNGQPVEVDGPGAKLLNGSKFDSSLPPYHSGNSQPEALNGPTTQGSDAPAKPAPGGPPSESRKLLVNGICDFERGDASTGTHPGKNIPNHKASRHMGNGEVLLPPRGHVASALTDPLPTPQQGTAKAEAPERLANGPKSCGHGAEITNGPTVQLPDPPGPRQQQQQQQQQHPPHNHSAPPPAGAGSPLTEPPTNGTAENRVLKRPAEDWDRPAVVSGIPNKVGVRIVTISDPNNAGSSATMVAVPAGADPSTVAKVAIENAAQQRPSVPTTLPDTATQQPASTQSMQSPPPGAPSAQGANQSSLPLSEGPQATALPLEQTRKPGQNFKCLWQACKRWFETPSQVFYHAATQHGSTEVYPGQCLWEGCDRFPRQRLSFITHLQDKHCSREALLAALKLEDQSQGSNPNTSKSPPLATSTPAPPRPQKAIVNHPSAALMALRRGSRNLVFRDFTDDKEGPMTKHIRLTAALTLKNIAKYSDWGRKLVTRHESHLSVLALSSMEVSTTLAKCLYELTHSLQA</sequence>
<feature type="domain" description="ARID" evidence="6">
    <location>
        <begin position="13"/>
        <end position="105"/>
    </location>
</feature>
<keyword evidence="9" id="KW-1185">Reference proteome</keyword>
<dbReference type="PROSITE" id="PS00028">
    <property type="entry name" value="ZINC_FINGER_C2H2_1"/>
    <property type="match status" value="1"/>
</dbReference>
<dbReference type="InterPro" id="IPR036390">
    <property type="entry name" value="WH_DNA-bd_sf"/>
</dbReference>
<feature type="region of interest" description="Disordered" evidence="5">
    <location>
        <begin position="921"/>
        <end position="1011"/>
    </location>
</feature>
<evidence type="ECO:0000256" key="3">
    <source>
        <dbReference type="ARBA" id="ARBA00023163"/>
    </source>
</evidence>
<feature type="region of interest" description="Disordered" evidence="5">
    <location>
        <begin position="1207"/>
        <end position="1412"/>
    </location>
</feature>
<reference evidence="8" key="1">
    <citation type="submission" date="2023-03" db="EMBL/GenBank/DDBJ databases">
        <title>Electrophorus voltai genome.</title>
        <authorList>
            <person name="Bian C."/>
        </authorList>
    </citation>
    <scope>NUCLEOTIDE SEQUENCE</scope>
    <source>
        <strain evidence="8">CB-2022</strain>
        <tissue evidence="8">Muscle</tissue>
    </source>
</reference>
<dbReference type="SUPFAM" id="SSF46785">
    <property type="entry name" value="Winged helix' DNA-binding domain"/>
    <property type="match status" value="1"/>
</dbReference>
<feature type="compositionally biased region" description="Low complexity" evidence="5">
    <location>
        <begin position="1622"/>
        <end position="1632"/>
    </location>
</feature>
<dbReference type="InterPro" id="IPR003150">
    <property type="entry name" value="DNA-bd_RFX"/>
</dbReference>
<dbReference type="SUPFAM" id="SSF48371">
    <property type="entry name" value="ARM repeat"/>
    <property type="match status" value="1"/>
</dbReference>
<dbReference type="PROSITE" id="PS51011">
    <property type="entry name" value="ARID"/>
    <property type="match status" value="1"/>
</dbReference>
<proteinExistence type="predicted"/>
<evidence type="ECO:0000259" key="7">
    <source>
        <dbReference type="PROSITE" id="PS51526"/>
    </source>
</evidence>
<feature type="region of interest" description="Disordered" evidence="5">
    <location>
        <begin position="619"/>
        <end position="650"/>
    </location>
</feature>
<feature type="domain" description="RFX-type winged-helix" evidence="7">
    <location>
        <begin position="527"/>
        <end position="606"/>
    </location>
</feature>
<keyword evidence="2" id="KW-0805">Transcription regulation</keyword>
<dbReference type="SMART" id="SM00501">
    <property type="entry name" value="BRIGHT"/>
    <property type="match status" value="1"/>
</dbReference>
<feature type="compositionally biased region" description="Polar residues" evidence="5">
    <location>
        <begin position="1244"/>
        <end position="1258"/>
    </location>
</feature>